<dbReference type="EMBL" id="AKHW03004838">
    <property type="protein sequence ID" value="KYO28653.1"/>
    <property type="molecule type" value="Genomic_DNA"/>
</dbReference>
<dbReference type="AlphaFoldDB" id="A0A151MVR8"/>
<feature type="compositionally biased region" description="Pro residues" evidence="1">
    <location>
        <begin position="11"/>
        <end position="20"/>
    </location>
</feature>
<name>A0A151MVR8_ALLMI</name>
<reference evidence="2 3" key="1">
    <citation type="journal article" date="2012" name="Genome Biol.">
        <title>Sequencing three crocodilian genomes to illuminate the evolution of archosaurs and amniotes.</title>
        <authorList>
            <person name="St John J.A."/>
            <person name="Braun E.L."/>
            <person name="Isberg S.R."/>
            <person name="Miles L.G."/>
            <person name="Chong A.Y."/>
            <person name="Gongora J."/>
            <person name="Dalzell P."/>
            <person name="Moran C."/>
            <person name="Bed'hom B."/>
            <person name="Abzhanov A."/>
            <person name="Burgess S.C."/>
            <person name="Cooksey A.M."/>
            <person name="Castoe T.A."/>
            <person name="Crawford N.G."/>
            <person name="Densmore L.D."/>
            <person name="Drew J.C."/>
            <person name="Edwards S.V."/>
            <person name="Faircloth B.C."/>
            <person name="Fujita M.K."/>
            <person name="Greenwold M.J."/>
            <person name="Hoffmann F.G."/>
            <person name="Howard J.M."/>
            <person name="Iguchi T."/>
            <person name="Janes D.E."/>
            <person name="Khan S.Y."/>
            <person name="Kohno S."/>
            <person name="de Koning A.J."/>
            <person name="Lance S.L."/>
            <person name="McCarthy F.M."/>
            <person name="McCormack J.E."/>
            <person name="Merchant M.E."/>
            <person name="Peterson D.G."/>
            <person name="Pollock D.D."/>
            <person name="Pourmand N."/>
            <person name="Raney B.J."/>
            <person name="Roessler K.A."/>
            <person name="Sanford J.R."/>
            <person name="Sawyer R.H."/>
            <person name="Schmidt C.J."/>
            <person name="Triplett E.W."/>
            <person name="Tuberville T.D."/>
            <person name="Venegas-Anaya M."/>
            <person name="Howard J.T."/>
            <person name="Jarvis E.D."/>
            <person name="Guillette L.J.Jr."/>
            <person name="Glenn T.C."/>
            <person name="Green R.E."/>
            <person name="Ray D.A."/>
        </authorList>
    </citation>
    <scope>NUCLEOTIDE SEQUENCE [LARGE SCALE GENOMIC DNA]</scope>
    <source>
        <strain evidence="2">KSC_2009_1</strain>
    </source>
</reference>
<evidence type="ECO:0000313" key="3">
    <source>
        <dbReference type="Proteomes" id="UP000050525"/>
    </source>
</evidence>
<dbReference type="Proteomes" id="UP000050525">
    <property type="component" value="Unassembled WGS sequence"/>
</dbReference>
<keyword evidence="3" id="KW-1185">Reference proteome</keyword>
<accession>A0A151MVR8</accession>
<comment type="caution">
    <text evidence="2">The sequence shown here is derived from an EMBL/GenBank/DDBJ whole genome shotgun (WGS) entry which is preliminary data.</text>
</comment>
<sequence length="73" mass="7719">MHAAATSYPAAAPPSLPPRCPYAGSRSRKNRRRLLAPSWAQPAAPGPVSNCAPNRPDCISRAKSIAWPGSQEP</sequence>
<gene>
    <name evidence="2" type="ORF">Y1Q_0000817</name>
</gene>
<protein>
    <submittedName>
        <fullName evidence="2">Uncharacterized protein</fullName>
    </submittedName>
</protein>
<feature type="compositionally biased region" description="Low complexity" evidence="1">
    <location>
        <begin position="1"/>
        <end position="10"/>
    </location>
</feature>
<feature type="region of interest" description="Disordered" evidence="1">
    <location>
        <begin position="1"/>
        <end position="31"/>
    </location>
</feature>
<proteinExistence type="predicted"/>
<organism evidence="2 3">
    <name type="scientific">Alligator mississippiensis</name>
    <name type="common">American alligator</name>
    <dbReference type="NCBI Taxonomy" id="8496"/>
    <lineage>
        <taxon>Eukaryota</taxon>
        <taxon>Metazoa</taxon>
        <taxon>Chordata</taxon>
        <taxon>Craniata</taxon>
        <taxon>Vertebrata</taxon>
        <taxon>Euteleostomi</taxon>
        <taxon>Archelosauria</taxon>
        <taxon>Archosauria</taxon>
        <taxon>Crocodylia</taxon>
        <taxon>Alligatoridae</taxon>
        <taxon>Alligatorinae</taxon>
        <taxon>Alligator</taxon>
    </lineage>
</organism>
<evidence type="ECO:0000256" key="1">
    <source>
        <dbReference type="SAM" id="MobiDB-lite"/>
    </source>
</evidence>
<evidence type="ECO:0000313" key="2">
    <source>
        <dbReference type="EMBL" id="KYO28653.1"/>
    </source>
</evidence>